<evidence type="ECO:0000256" key="3">
    <source>
        <dbReference type="SAM" id="Phobius"/>
    </source>
</evidence>
<dbReference type="Gene3D" id="2.130.10.10">
    <property type="entry name" value="YVTN repeat-like/Quinoprotein amine dehydrogenase"/>
    <property type="match status" value="2"/>
</dbReference>
<feature type="domain" description="WDR19 first beta-propeller" evidence="5">
    <location>
        <begin position="18"/>
        <end position="350"/>
    </location>
</feature>
<dbReference type="PANTHER" id="PTHR14920">
    <property type="entry name" value="OSMOTIC AVOIDANCE ABNORMAL PROTEIN 1/WD REPEAT MEMBRANE PROTEIN"/>
    <property type="match status" value="1"/>
</dbReference>
<feature type="domain" description="WDR19 WD40 repeat" evidence="4">
    <location>
        <begin position="370"/>
        <end position="444"/>
    </location>
</feature>
<evidence type="ECO:0000256" key="2">
    <source>
        <dbReference type="ARBA" id="ARBA00022737"/>
    </source>
</evidence>
<dbReference type="GO" id="GO:0005929">
    <property type="term" value="C:cilium"/>
    <property type="evidence" value="ECO:0007669"/>
    <property type="project" value="TreeGrafter"/>
</dbReference>
<dbReference type="InterPro" id="IPR057855">
    <property type="entry name" value="Beta-prop_WDR19_1st"/>
</dbReference>
<evidence type="ECO:0000313" key="7">
    <source>
        <dbReference type="Proteomes" id="UP000324800"/>
    </source>
</evidence>
<dbReference type="InterPro" id="IPR001680">
    <property type="entry name" value="WD40_rpt"/>
</dbReference>
<dbReference type="GO" id="GO:0030991">
    <property type="term" value="C:intraciliary transport particle A"/>
    <property type="evidence" value="ECO:0007669"/>
    <property type="project" value="TreeGrafter"/>
</dbReference>
<organism evidence="6 7">
    <name type="scientific">Streblomastix strix</name>
    <dbReference type="NCBI Taxonomy" id="222440"/>
    <lineage>
        <taxon>Eukaryota</taxon>
        <taxon>Metamonada</taxon>
        <taxon>Preaxostyla</taxon>
        <taxon>Oxymonadida</taxon>
        <taxon>Streblomastigidae</taxon>
        <taxon>Streblomastix</taxon>
    </lineage>
</organism>
<gene>
    <name evidence="6" type="ORF">EZS28_019730</name>
</gene>
<reference evidence="6 7" key="1">
    <citation type="submission" date="2019-03" db="EMBL/GenBank/DDBJ databases">
        <title>Single cell metagenomics reveals metabolic interactions within the superorganism composed of flagellate Streblomastix strix and complex community of Bacteroidetes bacteria on its surface.</title>
        <authorList>
            <person name="Treitli S.C."/>
            <person name="Kolisko M."/>
            <person name="Husnik F."/>
            <person name="Keeling P."/>
            <person name="Hampl V."/>
        </authorList>
    </citation>
    <scope>NUCLEOTIDE SEQUENCE [LARGE SCALE GENOMIC DNA]</scope>
    <source>
        <strain evidence="6">ST1C</strain>
    </source>
</reference>
<evidence type="ECO:0000259" key="4">
    <source>
        <dbReference type="Pfam" id="PF15911"/>
    </source>
</evidence>
<dbReference type="GO" id="GO:0035721">
    <property type="term" value="P:intraciliary retrograde transport"/>
    <property type="evidence" value="ECO:0007669"/>
    <property type="project" value="InterPro"/>
</dbReference>
<evidence type="ECO:0000259" key="5">
    <source>
        <dbReference type="Pfam" id="PF23389"/>
    </source>
</evidence>
<keyword evidence="3" id="KW-0812">Transmembrane</keyword>
<sequence>MRGIFRIPADVNGKGARVIISWHPQSIYLATSGSGNAVHIFQRDGHEMSSFSLPGLCTQLAWDKDGKILAASTKDGNQLVLWESATSTARRIECGGIISCFAWSKYFSYIAVGMENGNFVIMDSRVNKKSSFKGISSKAVRAVSWNERNQLALGSSDGKVQVMSVERRGGMDLDAKTVKTWSFNSSVVTLDWGDVLELEGRPSGAKEGRSLLATDQKGVIKLFIDAERECTIELTQNFGKLNSAKWFGNGYLYLAFTNGTVLVVSTHPSEISKVISRGSPFTQVLYSVSINPSPNGLVAIAGDTSVKFISSDGFAEVESQRIQLGQGLGQPQSVCWAPDGQIVTVTASEGSVVNYIANFPTLNANYGHLLAYRSSLREVTVVDLNGWGTGDTPTEAVVVQVAPEPTLLCVGPGHVGVGMNNHAWVYSYSISRDAFELVHEEDYTERNEESEVHIFPERGQSDADVLSVALSSDFLIYGTAQGQIEYRRLGDWSEIEMDKSQLLQFINNLPSCSHPLTVTYILEYLQQGGNWYEISLQLSVEQLEQIASMNKCILGDYNFVINLLQGQFGTSEEDLDSDIIYANRISGDGNNGYPTKEKFIDYISIPQINMYLLNVNENEKRYQYEFDTQIVDILNLRKISSRYIEQETLIKELLIHFLNESNDEKDFIGLIQPQFLRHSLLESRLLNGRLNGDNIDQLQISTQYTNDESRFISDVTQRDELAFEEQNKHVLRGSDESVELILRVKNIGDKLTVKVFEVNTLAYYLQNKDEIGSNFDLDGLIAGEEYEIDFTGVPSTIRKRVILKPKLIQGKVIRGYFIVVVYGGGLTSRAVIKKDFRQ</sequence>
<evidence type="ECO:0000313" key="6">
    <source>
        <dbReference type="EMBL" id="KAA6384744.1"/>
    </source>
</evidence>
<accession>A0A5J4VQ98</accession>
<comment type="caution">
    <text evidence="6">The sequence shown here is derived from an EMBL/GenBank/DDBJ whole genome shotgun (WGS) entry which is preliminary data.</text>
</comment>
<keyword evidence="3" id="KW-1133">Transmembrane helix</keyword>
<dbReference type="InterPro" id="IPR039468">
    <property type="entry name" value="WDR19_WD40_rpt"/>
</dbReference>
<protein>
    <submittedName>
        <fullName evidence="6">Putative WD repeat protein</fullName>
    </submittedName>
</protein>
<dbReference type="InterPro" id="IPR015943">
    <property type="entry name" value="WD40/YVTN_repeat-like_dom_sf"/>
</dbReference>
<dbReference type="InterPro" id="IPR040379">
    <property type="entry name" value="WDR19/dyf-2"/>
</dbReference>
<name>A0A5J4VQ98_9EUKA</name>
<keyword evidence="3" id="KW-0472">Membrane</keyword>
<dbReference type="Pfam" id="PF15911">
    <property type="entry name" value="Beta-prop_WDR19_2nd"/>
    <property type="match status" value="1"/>
</dbReference>
<keyword evidence="2" id="KW-0677">Repeat</keyword>
<dbReference type="Proteomes" id="UP000324800">
    <property type="component" value="Unassembled WGS sequence"/>
</dbReference>
<keyword evidence="1" id="KW-0853">WD repeat</keyword>
<dbReference type="EMBL" id="SNRW01005603">
    <property type="protein sequence ID" value="KAA6384744.1"/>
    <property type="molecule type" value="Genomic_DNA"/>
</dbReference>
<proteinExistence type="predicted"/>
<dbReference type="GO" id="GO:0060271">
    <property type="term" value="P:cilium assembly"/>
    <property type="evidence" value="ECO:0007669"/>
    <property type="project" value="TreeGrafter"/>
</dbReference>
<dbReference type="PANTHER" id="PTHR14920:SF0">
    <property type="entry name" value="WD REPEAT DOMAIN 19"/>
    <property type="match status" value="1"/>
</dbReference>
<evidence type="ECO:0000256" key="1">
    <source>
        <dbReference type="ARBA" id="ARBA00022574"/>
    </source>
</evidence>
<dbReference type="SMART" id="SM00320">
    <property type="entry name" value="WD40"/>
    <property type="match status" value="5"/>
</dbReference>
<dbReference type="SUPFAM" id="SSF69322">
    <property type="entry name" value="Tricorn protease domain 2"/>
    <property type="match status" value="1"/>
</dbReference>
<dbReference type="Pfam" id="PF23389">
    <property type="entry name" value="Beta-prop_WDR19_1st"/>
    <property type="match status" value="1"/>
</dbReference>
<dbReference type="OrthoDB" id="10250638at2759"/>
<feature type="transmembrane region" description="Helical" evidence="3">
    <location>
        <begin position="813"/>
        <end position="832"/>
    </location>
</feature>
<dbReference type="AlphaFoldDB" id="A0A5J4VQ98"/>